<gene>
    <name evidence="2" type="ORF">GMB86_09260</name>
</gene>
<evidence type="ECO:0000313" key="3">
    <source>
        <dbReference type="Proteomes" id="UP000440978"/>
    </source>
</evidence>
<dbReference type="InterPro" id="IPR012914">
    <property type="entry name" value="PucR_dom"/>
</dbReference>
<keyword evidence="3" id="KW-1185">Reference proteome</keyword>
<organism evidence="2 3">
    <name type="scientific">Terrilactibacillus tamarindi</name>
    <dbReference type="NCBI Taxonomy" id="2599694"/>
    <lineage>
        <taxon>Bacteria</taxon>
        <taxon>Bacillati</taxon>
        <taxon>Bacillota</taxon>
        <taxon>Bacilli</taxon>
        <taxon>Bacillales</taxon>
        <taxon>Bacillaceae</taxon>
        <taxon>Terrilactibacillus</taxon>
    </lineage>
</organism>
<proteinExistence type="predicted"/>
<accession>A0A6N8CQ79</accession>
<feature type="domain" description="Purine catabolism PurC-like" evidence="1">
    <location>
        <begin position="11"/>
        <end position="128"/>
    </location>
</feature>
<comment type="caution">
    <text evidence="2">The sequence shown here is derived from an EMBL/GenBank/DDBJ whole genome shotgun (WGS) entry which is preliminary data.</text>
</comment>
<sequence length="506" mass="59289">MSGITVKEAMSIGALKKSKLVAGHEGVNNIITNVTVMEIPHSIEWLRGHELMITALYQIKDDTSEQLKLIRESKAKNIAALALCYPGLYYHTLDQQVLDLANKLSLPIIEVPVDIAYIEIITPLINRIQQNHVTELNETIQLQNRMNKILSMELNLSQFIQEIKRFINQDIYIFDQHRQLLKSTVDGFEEKNHLFWEDVTRNHFYYEEIKGIEKSFGYLVIHLSQEQVDSVQQIKYLTITNSLSLFFSHNDAINRIKENYQQNMLVDWLSGQDVVPSYFYKTINELGHNFHYFHYLMMLSFSNSELYEKNRTKIVHFLDKYRAHLIVFTLGQQVIILISETFHHDIMEIIHAMQNIADKDVLIAYTNKNKNLFIEGVKLYKDLRNAVFFMKRVQALPKIIYTPSFPLLTVARSEAMNNVRTTFNRLIEPLQEYDRQSSNDLVLTLEYLLLYPNQSEIPDILHIHRNTLTYRKTRIIDILGFNPFEPPLKGQFELVILLSYVDSHEF</sequence>
<dbReference type="EMBL" id="WNHB01000013">
    <property type="protein sequence ID" value="MTT32191.1"/>
    <property type="molecule type" value="Genomic_DNA"/>
</dbReference>
<reference evidence="2 3" key="1">
    <citation type="submission" date="2019-11" db="EMBL/GenBank/DDBJ databases">
        <title>Terrilactibacillus tamarindus sp. nov. BCM23-1 isolated from bark of Tamarindus indica.</title>
        <authorList>
            <person name="Kingkaew E."/>
            <person name="Tanasupawat S."/>
        </authorList>
    </citation>
    <scope>NUCLEOTIDE SEQUENCE [LARGE SCALE GENOMIC DNA]</scope>
    <source>
        <strain evidence="2 3">BCM23-1</strain>
    </source>
</reference>
<dbReference type="AlphaFoldDB" id="A0A6N8CQ79"/>
<dbReference type="RefSeq" id="WP_155218925.1">
    <property type="nucleotide sequence ID" value="NZ_WNHB01000013.1"/>
</dbReference>
<dbReference type="InterPro" id="IPR042070">
    <property type="entry name" value="PucR_C-HTH_sf"/>
</dbReference>
<dbReference type="Pfam" id="PF07905">
    <property type="entry name" value="PucR"/>
    <property type="match status" value="1"/>
</dbReference>
<evidence type="ECO:0000313" key="2">
    <source>
        <dbReference type="EMBL" id="MTT32191.1"/>
    </source>
</evidence>
<protein>
    <recommendedName>
        <fullName evidence="1">Purine catabolism PurC-like domain-containing protein</fullName>
    </recommendedName>
</protein>
<dbReference type="OrthoDB" id="142218at2"/>
<dbReference type="Gene3D" id="1.10.10.2840">
    <property type="entry name" value="PucR C-terminal helix-turn-helix domain"/>
    <property type="match status" value="1"/>
</dbReference>
<evidence type="ECO:0000259" key="1">
    <source>
        <dbReference type="Pfam" id="PF07905"/>
    </source>
</evidence>
<dbReference type="Proteomes" id="UP000440978">
    <property type="component" value="Unassembled WGS sequence"/>
</dbReference>
<name>A0A6N8CQ79_9BACI</name>